<dbReference type="PANTHER" id="PTHR35370:SF4">
    <property type="entry name" value="TYPE VI SECRETION SYSTEM BASEPLATE SUBUNIT TSSF"/>
    <property type="match status" value="1"/>
</dbReference>
<evidence type="ECO:0000313" key="1">
    <source>
        <dbReference type="EMBL" id="MBC3766679.1"/>
    </source>
</evidence>
<dbReference type="EMBL" id="JACNEP010000009">
    <property type="protein sequence ID" value="MBC3766679.1"/>
    <property type="molecule type" value="Genomic_DNA"/>
</dbReference>
<dbReference type="Pfam" id="PF05947">
    <property type="entry name" value="T6SS_TssF"/>
    <property type="match status" value="1"/>
</dbReference>
<dbReference type="PIRSF" id="PIRSF028304">
    <property type="entry name" value="UCP028304"/>
    <property type="match status" value="1"/>
</dbReference>
<sequence length="586" mass="66965">MSFNKYFQEELSYLRDLGKEFSEANPQLAPFLAERGSDPDVERLLEGFSFLTSRLSQKLNDQLPELTHSMIEMMWPHYLRPIPSMSIVEFKPVANALTESRQIKQGTELDSIPVEGTSCRFRTCYDVDISPLEITQASIKHDAKNSYLTLDFQLHSGTSLAQINLDNIRLFLHGDPVITQTLYLWIRRYLSKLIVSASGDNPLNDGINIGTTAVTPVGFALNESLMDYSEQVFPGYRLLQDYFILQDKFLYLDIGKLGTLKQAGNGNSFSLQFVFERFIDEHVRISKNNFRLHTTPVINVFKRDADPIRIDHTSMEYRIRPNGRNSTHFDVYSIDKVESKVQGVAQSRVYTPVHTFEHEESQVDSIGHYHKRLKSGASDRRVETYIAFGGQKTRHDQLNREIVSVELTCTNRHLPEKLKVGDIKIPTASSPEFVTFSNITSTSATVYPPLDEDLQWQLISNMSLNYSSLTNIQMLRNLIAAYDFKAMSDRQAERQLQLKLQGISNIDVTTEDRLIKGHPIRGLSIHILIKESHFTSEGDMYLFASVLDKFFSLYTSINSFHQLTVVGEEKGETYTWPLKMGLQNIL</sequence>
<dbReference type="PANTHER" id="PTHR35370">
    <property type="entry name" value="CYTOPLASMIC PROTEIN-RELATED-RELATED"/>
    <property type="match status" value="1"/>
</dbReference>
<keyword evidence="2" id="KW-1185">Reference proteome</keyword>
<comment type="caution">
    <text evidence="1">The sequence shown here is derived from an EMBL/GenBank/DDBJ whole genome shotgun (WGS) entry which is preliminary data.</text>
</comment>
<name>A0A8J6IUQ3_9ALTE</name>
<organism evidence="1 2">
    <name type="scientific">Neptunicella marina</name>
    <dbReference type="NCBI Taxonomy" id="2125989"/>
    <lineage>
        <taxon>Bacteria</taxon>
        <taxon>Pseudomonadati</taxon>
        <taxon>Pseudomonadota</taxon>
        <taxon>Gammaproteobacteria</taxon>
        <taxon>Alteromonadales</taxon>
        <taxon>Alteromonadaceae</taxon>
        <taxon>Neptunicella</taxon>
    </lineage>
</organism>
<gene>
    <name evidence="1" type="primary">tssF</name>
    <name evidence="1" type="ORF">H8B19_12385</name>
</gene>
<proteinExistence type="predicted"/>
<accession>A0A8J6IUQ3</accession>
<dbReference type="InterPro" id="IPR010272">
    <property type="entry name" value="T6SS_TssF"/>
</dbReference>
<dbReference type="NCBIfam" id="TIGR03359">
    <property type="entry name" value="VI_chp_6"/>
    <property type="match status" value="1"/>
</dbReference>
<reference evidence="1" key="1">
    <citation type="journal article" date="2018" name="Int. J. Syst. Evol. Microbiol.">
        <title>Neptunicella marina gen. nov., sp. nov., isolated from surface seawater.</title>
        <authorList>
            <person name="Liu X."/>
            <person name="Lai Q."/>
            <person name="Du Y."/>
            <person name="Zhang X."/>
            <person name="Liu Z."/>
            <person name="Sun F."/>
            <person name="Shao Z."/>
        </authorList>
    </citation>
    <scope>NUCLEOTIDE SEQUENCE</scope>
    <source>
        <strain evidence="1">S27-2</strain>
    </source>
</reference>
<reference evidence="1" key="2">
    <citation type="submission" date="2020-08" db="EMBL/GenBank/DDBJ databases">
        <authorList>
            <person name="Lai Q."/>
        </authorList>
    </citation>
    <scope>NUCLEOTIDE SEQUENCE</scope>
    <source>
        <strain evidence="1">S27-2</strain>
    </source>
</reference>
<dbReference type="Proteomes" id="UP000601768">
    <property type="component" value="Unassembled WGS sequence"/>
</dbReference>
<protein>
    <submittedName>
        <fullName evidence="1">Type VI secretion system baseplate subunit TssF</fullName>
    </submittedName>
</protein>
<dbReference type="RefSeq" id="WP_186507206.1">
    <property type="nucleotide sequence ID" value="NZ_JACNEP010000009.1"/>
</dbReference>
<dbReference type="AlphaFoldDB" id="A0A8J6IUQ3"/>
<evidence type="ECO:0000313" key="2">
    <source>
        <dbReference type="Proteomes" id="UP000601768"/>
    </source>
</evidence>